<evidence type="ECO:0000313" key="1">
    <source>
        <dbReference type="EMBL" id="KAL0124926.1"/>
    </source>
</evidence>
<keyword evidence="2" id="KW-1185">Reference proteome</keyword>
<gene>
    <name evidence="1" type="ORF">PUN28_006647</name>
</gene>
<evidence type="ECO:0000313" key="2">
    <source>
        <dbReference type="Proteomes" id="UP001430953"/>
    </source>
</evidence>
<accession>A0AAW2G9N4</accession>
<sequence length="122" mass="13294">MNVLNGSKRFVSHGECINRPALRFLICSPAACIWYRARVRLGRIKRGLHDKRAATATSGRGGLRLLGRVASLEIDLQVKPDTGGGFHLQALPSSSFAACNVLKKRKNAPLLRDKSLRGTASK</sequence>
<dbReference type="AlphaFoldDB" id="A0AAW2G9N4"/>
<dbReference type="EMBL" id="JADYXP020000005">
    <property type="protein sequence ID" value="KAL0124926.1"/>
    <property type="molecule type" value="Genomic_DNA"/>
</dbReference>
<organism evidence="1 2">
    <name type="scientific">Cardiocondyla obscurior</name>
    <dbReference type="NCBI Taxonomy" id="286306"/>
    <lineage>
        <taxon>Eukaryota</taxon>
        <taxon>Metazoa</taxon>
        <taxon>Ecdysozoa</taxon>
        <taxon>Arthropoda</taxon>
        <taxon>Hexapoda</taxon>
        <taxon>Insecta</taxon>
        <taxon>Pterygota</taxon>
        <taxon>Neoptera</taxon>
        <taxon>Endopterygota</taxon>
        <taxon>Hymenoptera</taxon>
        <taxon>Apocrita</taxon>
        <taxon>Aculeata</taxon>
        <taxon>Formicoidea</taxon>
        <taxon>Formicidae</taxon>
        <taxon>Myrmicinae</taxon>
        <taxon>Cardiocondyla</taxon>
    </lineage>
</organism>
<dbReference type="Proteomes" id="UP001430953">
    <property type="component" value="Unassembled WGS sequence"/>
</dbReference>
<reference evidence="1 2" key="1">
    <citation type="submission" date="2023-03" db="EMBL/GenBank/DDBJ databases">
        <title>High recombination rates correlate with genetic variation in Cardiocondyla obscurior ants.</title>
        <authorList>
            <person name="Errbii M."/>
        </authorList>
    </citation>
    <scope>NUCLEOTIDE SEQUENCE [LARGE SCALE GENOMIC DNA]</scope>
    <source>
        <strain evidence="1">Alpha-2009</strain>
        <tissue evidence="1">Whole body</tissue>
    </source>
</reference>
<protein>
    <submittedName>
        <fullName evidence="1">Uncharacterized protein</fullName>
    </submittedName>
</protein>
<name>A0AAW2G9N4_9HYME</name>
<proteinExistence type="predicted"/>
<comment type="caution">
    <text evidence="1">The sequence shown here is derived from an EMBL/GenBank/DDBJ whole genome shotgun (WGS) entry which is preliminary data.</text>
</comment>